<dbReference type="Gene3D" id="2.60.120.560">
    <property type="entry name" value="Exo-inulinase, domain 1"/>
    <property type="match status" value="1"/>
</dbReference>
<dbReference type="InterPro" id="IPR011042">
    <property type="entry name" value="6-blade_b-propeller_TolB-like"/>
</dbReference>
<dbReference type="InterPro" id="IPR055557">
    <property type="entry name" value="DUF7133"/>
</dbReference>
<dbReference type="Pfam" id="PF07691">
    <property type="entry name" value="PA14"/>
    <property type="match status" value="1"/>
</dbReference>
<protein>
    <submittedName>
        <fullName evidence="4">PA14 domain protein</fullName>
    </submittedName>
</protein>
<dbReference type="SMART" id="SM00758">
    <property type="entry name" value="PA14"/>
    <property type="match status" value="1"/>
</dbReference>
<dbReference type="Gene3D" id="2.120.10.30">
    <property type="entry name" value="TolB, C-terminal domain"/>
    <property type="match status" value="1"/>
</dbReference>
<dbReference type="PROSITE" id="PS51257">
    <property type="entry name" value="PROKAR_LIPOPROTEIN"/>
    <property type="match status" value="1"/>
</dbReference>
<dbReference type="Pfam" id="PF23500">
    <property type="entry name" value="DUF7133"/>
    <property type="match status" value="1"/>
</dbReference>
<proteinExistence type="predicted"/>
<feature type="chain" id="PRO_5022228910" evidence="2">
    <location>
        <begin position="25"/>
        <end position="1059"/>
    </location>
</feature>
<dbReference type="KEGG" id="pbap:Pla133_48560"/>
<dbReference type="AlphaFoldDB" id="A0A518BRY4"/>
<dbReference type="PANTHER" id="PTHR33546:SF1">
    <property type="entry name" value="LARGE, MULTIFUNCTIONAL SECRETED PROTEIN"/>
    <property type="match status" value="1"/>
</dbReference>
<organism evidence="4 5">
    <name type="scientific">Engelhardtia mirabilis</name>
    <dbReference type="NCBI Taxonomy" id="2528011"/>
    <lineage>
        <taxon>Bacteria</taxon>
        <taxon>Pseudomonadati</taxon>
        <taxon>Planctomycetota</taxon>
        <taxon>Planctomycetia</taxon>
        <taxon>Planctomycetia incertae sedis</taxon>
        <taxon>Engelhardtia</taxon>
    </lineage>
</organism>
<gene>
    <name evidence="4" type="ORF">Pla133_48560</name>
</gene>
<dbReference type="PANTHER" id="PTHR33546">
    <property type="entry name" value="LARGE, MULTIFUNCTIONAL SECRETED PROTEIN-RELATED"/>
    <property type="match status" value="1"/>
</dbReference>
<dbReference type="PROSITE" id="PS51820">
    <property type="entry name" value="PA14"/>
    <property type="match status" value="1"/>
</dbReference>
<name>A0A518BRY4_9BACT</name>
<evidence type="ECO:0000313" key="5">
    <source>
        <dbReference type="Proteomes" id="UP000316921"/>
    </source>
</evidence>
<dbReference type="GO" id="GO:0016787">
    <property type="term" value="F:hydrolase activity"/>
    <property type="evidence" value="ECO:0007669"/>
    <property type="project" value="InterPro"/>
</dbReference>
<dbReference type="EMBL" id="CP036287">
    <property type="protein sequence ID" value="QDU69734.1"/>
    <property type="molecule type" value="Genomic_DNA"/>
</dbReference>
<dbReference type="InterPro" id="IPR037524">
    <property type="entry name" value="PA14/GLEYA"/>
</dbReference>
<dbReference type="RefSeq" id="WP_419191896.1">
    <property type="nucleotide sequence ID" value="NZ_CP036287.1"/>
</dbReference>
<feature type="region of interest" description="Disordered" evidence="1">
    <location>
        <begin position="803"/>
        <end position="826"/>
    </location>
</feature>
<sequence precursor="true">MLPPKAATLGGALLACLVPLTAAAAQDSAAQDSAPKGTAQPAAEREPGLTLRLFQLEQAPEELPILVPNQTPNVDRVVATLELAGDDFAGVASPHLTRALGWLQIDEPGSYRLMLASDDGSRLFLDGEKVLDNDGRHGVIKLISRPLELAAGAHELLVEHFDSGGSRELWLGWERPGTGTFEVVPRSALLCETDPTRVTSPGPKAVIDARKPGDGLPVPGVHPAWRVETIRPEGFEAQVGAMAFLPDGRLAFGTFDPLQRDEVKLPDIDAKAPDVIWALDLATSELSKIATNVFEPSGLCVVDGELYVAQRRAVVKLTDGDGDGYMETHEIVGEGWEGWNYHQFCFGLVYRDGCLYTALSTAMAPPNWEGMHSNSGSNGPLRGSFIEIDLSSGDTRAIAGGARTPNGLGLDGEGRLLYADNQGSWMPASVLAEVVPGRFYGHYNWTQFVPKVAERFPDGGHPSIFSDRPRSAPALWLPHGEVVNSPTEPLAIPSGSFAGQLYLGELTGGGIRRAFLEEVDGVLQGALFRFTQGLESGVNRMEWGPDGALYVGGIGAGGNWNWNGTRFGLQRLVPTGAQVFEIHSVRATPTGFAVRFTEAIDADLADVLANATCKSWTYAPTREYGGPKVDERDHAITRMEPTPDGMGLELDVDGLREGTCVHLRLDPRSANGDALWSAECWYTLNHIPMGSGGDPLAGVPVWNGSSGPTMRLEGSPPEANLTQAELIAADPWITLTPAGADLVTTTSVQSPKVHLEWRLADPQAPLPQAWVEWGDFEYRLPLDSAIDGWQEFDASWFELGSHPSTPAFTDPTRQTRRGTRVGGGIEADGEARTCPVAIRVEGSAEAGAIQVRNVRLSEQWPRGGFTPGPWREILADDSAWEPRGGAAVFTLQDGVLSGETRPNTPNTFWTSRETFRDFELVYDVRIDPALNSGVQIRSEVIGGFDNRDGGLKGYQVEIDPSERAWSGGIYEERGRGWLHPLHAAPYARRAWRQGEWNHFRVLCEGPTIRTWINGVPAAEMIDHGRAAGHIGFQVHGVGDRAEPLQVAWRHVRLRRLIRD</sequence>
<evidence type="ECO:0000313" key="4">
    <source>
        <dbReference type="EMBL" id="QDU69734.1"/>
    </source>
</evidence>
<reference evidence="4 5" key="1">
    <citation type="submission" date="2019-02" db="EMBL/GenBank/DDBJ databases">
        <title>Deep-cultivation of Planctomycetes and their phenomic and genomic characterization uncovers novel biology.</title>
        <authorList>
            <person name="Wiegand S."/>
            <person name="Jogler M."/>
            <person name="Boedeker C."/>
            <person name="Pinto D."/>
            <person name="Vollmers J."/>
            <person name="Rivas-Marin E."/>
            <person name="Kohn T."/>
            <person name="Peeters S.H."/>
            <person name="Heuer A."/>
            <person name="Rast P."/>
            <person name="Oberbeckmann S."/>
            <person name="Bunk B."/>
            <person name="Jeske O."/>
            <person name="Meyerdierks A."/>
            <person name="Storesund J.E."/>
            <person name="Kallscheuer N."/>
            <person name="Luecker S."/>
            <person name="Lage O.M."/>
            <person name="Pohl T."/>
            <person name="Merkel B.J."/>
            <person name="Hornburger P."/>
            <person name="Mueller R.-W."/>
            <person name="Bruemmer F."/>
            <person name="Labrenz M."/>
            <person name="Spormann A.M."/>
            <person name="Op den Camp H."/>
            <person name="Overmann J."/>
            <person name="Amann R."/>
            <person name="Jetten M.S.M."/>
            <person name="Mascher T."/>
            <person name="Medema M.H."/>
            <person name="Devos D.P."/>
            <person name="Kaster A.-K."/>
            <person name="Ovreas L."/>
            <person name="Rohde M."/>
            <person name="Galperin M.Y."/>
            <person name="Jogler C."/>
        </authorList>
    </citation>
    <scope>NUCLEOTIDE SEQUENCE [LARGE SCALE GENOMIC DNA]</scope>
    <source>
        <strain evidence="4 5">Pla133</strain>
    </source>
</reference>
<dbReference type="InterPro" id="IPR011658">
    <property type="entry name" value="PA14_dom"/>
</dbReference>
<dbReference type="Gene3D" id="2.60.120.380">
    <property type="match status" value="1"/>
</dbReference>
<evidence type="ECO:0000259" key="3">
    <source>
        <dbReference type="PROSITE" id="PS51820"/>
    </source>
</evidence>
<feature type="signal peptide" evidence="2">
    <location>
        <begin position="1"/>
        <end position="24"/>
    </location>
</feature>
<dbReference type="Pfam" id="PF06439">
    <property type="entry name" value="3keto-disac_hyd"/>
    <property type="match status" value="1"/>
</dbReference>
<keyword evidence="2" id="KW-0732">Signal</keyword>
<dbReference type="SUPFAM" id="SSF63829">
    <property type="entry name" value="Calcium-dependent phosphotriesterase"/>
    <property type="match status" value="1"/>
</dbReference>
<dbReference type="SUPFAM" id="SSF56988">
    <property type="entry name" value="Anthrax protective antigen"/>
    <property type="match status" value="1"/>
</dbReference>
<dbReference type="InterPro" id="IPR010496">
    <property type="entry name" value="AL/BT2_dom"/>
</dbReference>
<feature type="domain" description="PA14" evidence="3">
    <location>
        <begin position="44"/>
        <end position="188"/>
    </location>
</feature>
<evidence type="ECO:0000256" key="1">
    <source>
        <dbReference type="SAM" id="MobiDB-lite"/>
    </source>
</evidence>
<dbReference type="Proteomes" id="UP000316921">
    <property type="component" value="Chromosome"/>
</dbReference>
<keyword evidence="5" id="KW-1185">Reference proteome</keyword>
<accession>A0A518BRY4</accession>
<evidence type="ECO:0000256" key="2">
    <source>
        <dbReference type="SAM" id="SignalP"/>
    </source>
</evidence>